<comment type="caution">
    <text evidence="2">The sequence shown here is derived from an EMBL/GenBank/DDBJ whole genome shotgun (WGS) entry which is preliminary data.</text>
</comment>
<reference evidence="2 3" key="1">
    <citation type="submission" date="2024-02" db="EMBL/GenBank/DDBJ databases">
        <authorList>
            <person name="Daric V."/>
            <person name="Darras S."/>
        </authorList>
    </citation>
    <scope>NUCLEOTIDE SEQUENCE [LARGE SCALE GENOMIC DNA]</scope>
</reference>
<name>A0ABP0G5E2_CLALP</name>
<evidence type="ECO:0000256" key="1">
    <source>
        <dbReference type="SAM" id="Phobius"/>
    </source>
</evidence>
<keyword evidence="3" id="KW-1185">Reference proteome</keyword>
<sequence>MFTKTTVLTSMTENTDDNVSIPKVLKFVLLLVGCIFLFIFGAFAVDSTLVSFVVGCLLTHFSLKINKTKVPQKKDNNVTDAVIGQAGGFIKCGCFTLQFARDSLEKETSIRLQTLSGEDINYDGKKYFAISKVLICEPAGLSLSKPCIVTADTCYRPKSENLNVLLKVFNRKNRRENSWQELTADSTCLLQKSGRFTFEIDSLSDYVAQPATVQAFFLEKFLISYGFENQLSDNERCLTWYLFDGDEAIERIKAIRDGKLIIPYEAFCVGLGRDFYLRLRCNDVTINRKQVLIRAAQVRSIDVAISNRFLITKTASDVKSATVHYSVTQNGASRSSNKNGEALFGRFYLVCD</sequence>
<proteinExistence type="predicted"/>
<dbReference type="EMBL" id="CAWYQH010000101">
    <property type="protein sequence ID" value="CAK8685874.1"/>
    <property type="molecule type" value="Genomic_DNA"/>
</dbReference>
<evidence type="ECO:0000313" key="2">
    <source>
        <dbReference type="EMBL" id="CAK8685874.1"/>
    </source>
</evidence>
<accession>A0ABP0G5E2</accession>
<dbReference type="Proteomes" id="UP001642483">
    <property type="component" value="Unassembled WGS sequence"/>
</dbReference>
<protein>
    <submittedName>
        <fullName evidence="2">Uncharacterized protein</fullName>
    </submittedName>
</protein>
<evidence type="ECO:0000313" key="3">
    <source>
        <dbReference type="Proteomes" id="UP001642483"/>
    </source>
</evidence>
<organism evidence="2 3">
    <name type="scientific">Clavelina lepadiformis</name>
    <name type="common">Light-bulb sea squirt</name>
    <name type="synonym">Ascidia lepadiformis</name>
    <dbReference type="NCBI Taxonomy" id="159417"/>
    <lineage>
        <taxon>Eukaryota</taxon>
        <taxon>Metazoa</taxon>
        <taxon>Chordata</taxon>
        <taxon>Tunicata</taxon>
        <taxon>Ascidiacea</taxon>
        <taxon>Aplousobranchia</taxon>
        <taxon>Clavelinidae</taxon>
        <taxon>Clavelina</taxon>
    </lineage>
</organism>
<gene>
    <name evidence="2" type="ORF">CVLEPA_LOCUS17586</name>
</gene>
<keyword evidence="1" id="KW-0472">Membrane</keyword>
<feature type="transmembrane region" description="Helical" evidence="1">
    <location>
        <begin position="27"/>
        <end position="59"/>
    </location>
</feature>
<keyword evidence="1" id="KW-1133">Transmembrane helix</keyword>
<keyword evidence="1" id="KW-0812">Transmembrane</keyword>